<keyword evidence="3" id="KW-1003">Cell membrane</keyword>
<feature type="transmembrane region" description="Helical" evidence="7">
    <location>
        <begin position="21"/>
        <end position="42"/>
    </location>
</feature>
<evidence type="ECO:0000313" key="10">
    <source>
        <dbReference type="Proteomes" id="UP000199406"/>
    </source>
</evidence>
<dbReference type="PANTHER" id="PTHR32309">
    <property type="entry name" value="TYROSINE-PROTEIN KINASE"/>
    <property type="match status" value="1"/>
</dbReference>
<dbReference type="RefSeq" id="WP_176946373.1">
    <property type="nucleotide sequence ID" value="NZ_FNBT01000005.1"/>
</dbReference>
<sequence>MSAPVPGATGRLPDSGVARRRWWWVPACAVAGLVVGLVLGFAQSPTYESTAYLTVTADDVDDPNSVARSTQALARLATSPSIVGEPLREAGLAEQADDPRLFVRVQAAPDAPLISVTGTSDDPRTAQRTADVVSRALVGVDAFDPYDVTTIGPALLPDDPTTPGWLLPAGGAGIGAAVAMVLATTLPGGSRRRGAVVQAPVGD</sequence>
<keyword evidence="10" id="KW-1185">Reference proteome</keyword>
<dbReference type="PANTHER" id="PTHR32309:SF13">
    <property type="entry name" value="FERRIC ENTEROBACTIN TRANSPORT PROTEIN FEPE"/>
    <property type="match status" value="1"/>
</dbReference>
<evidence type="ECO:0000256" key="6">
    <source>
        <dbReference type="ARBA" id="ARBA00023136"/>
    </source>
</evidence>
<dbReference type="Proteomes" id="UP000199406">
    <property type="component" value="Unassembled WGS sequence"/>
</dbReference>
<reference evidence="10" key="1">
    <citation type="submission" date="2016-10" db="EMBL/GenBank/DDBJ databases">
        <authorList>
            <person name="Varghese N."/>
            <person name="Submissions S."/>
        </authorList>
    </citation>
    <scope>NUCLEOTIDE SEQUENCE [LARGE SCALE GENOMIC DNA]</scope>
    <source>
        <strain evidence="10">DSM 44268</strain>
    </source>
</reference>
<accession>A0A1G7MU63</accession>
<dbReference type="InterPro" id="IPR003856">
    <property type="entry name" value="LPS_length_determ_N"/>
</dbReference>
<dbReference type="InterPro" id="IPR050445">
    <property type="entry name" value="Bact_polysacc_biosynth/exp"/>
</dbReference>
<keyword evidence="4 7" id="KW-0812">Transmembrane</keyword>
<dbReference type="STRING" id="1550231.SAMN05660662_2899"/>
<feature type="domain" description="Polysaccharide chain length determinant N-terminal" evidence="8">
    <location>
        <begin position="19"/>
        <end position="85"/>
    </location>
</feature>
<dbReference type="GO" id="GO:0004713">
    <property type="term" value="F:protein tyrosine kinase activity"/>
    <property type="evidence" value="ECO:0007669"/>
    <property type="project" value="TreeGrafter"/>
</dbReference>
<proteinExistence type="inferred from homology"/>
<evidence type="ECO:0000256" key="7">
    <source>
        <dbReference type="SAM" id="Phobius"/>
    </source>
</evidence>
<dbReference type="Pfam" id="PF02706">
    <property type="entry name" value="Wzz"/>
    <property type="match status" value="1"/>
</dbReference>
<comment type="similarity">
    <text evidence="2">Belongs to the CpsC/CapA family.</text>
</comment>
<dbReference type="AlphaFoldDB" id="A0A1G7MU63"/>
<protein>
    <submittedName>
        <fullName evidence="9">Capsular polysaccharide biosynthesis protein</fullName>
    </submittedName>
</protein>
<evidence type="ECO:0000259" key="8">
    <source>
        <dbReference type="Pfam" id="PF02706"/>
    </source>
</evidence>
<dbReference type="GO" id="GO:0005886">
    <property type="term" value="C:plasma membrane"/>
    <property type="evidence" value="ECO:0007669"/>
    <property type="project" value="UniProtKB-SubCell"/>
</dbReference>
<evidence type="ECO:0000256" key="1">
    <source>
        <dbReference type="ARBA" id="ARBA00004651"/>
    </source>
</evidence>
<feature type="transmembrane region" description="Helical" evidence="7">
    <location>
        <begin position="165"/>
        <end position="183"/>
    </location>
</feature>
<name>A0A1G7MU63_9ACTN</name>
<keyword evidence="6 7" id="KW-0472">Membrane</keyword>
<comment type="subcellular location">
    <subcellularLocation>
        <location evidence="1">Cell membrane</location>
        <topology evidence="1">Multi-pass membrane protein</topology>
    </subcellularLocation>
</comment>
<evidence type="ECO:0000256" key="2">
    <source>
        <dbReference type="ARBA" id="ARBA00006683"/>
    </source>
</evidence>
<keyword evidence="5 7" id="KW-1133">Transmembrane helix</keyword>
<gene>
    <name evidence="9" type="ORF">SAMN05660662_2899</name>
</gene>
<evidence type="ECO:0000313" key="9">
    <source>
        <dbReference type="EMBL" id="SDF64669.1"/>
    </source>
</evidence>
<organism evidence="9 10">
    <name type="scientific">Blastococcus aurantiacus</name>
    <dbReference type="NCBI Taxonomy" id="1550231"/>
    <lineage>
        <taxon>Bacteria</taxon>
        <taxon>Bacillati</taxon>
        <taxon>Actinomycetota</taxon>
        <taxon>Actinomycetes</taxon>
        <taxon>Geodermatophilales</taxon>
        <taxon>Geodermatophilaceae</taxon>
        <taxon>Blastococcus</taxon>
    </lineage>
</organism>
<dbReference type="EMBL" id="FNBT01000005">
    <property type="protein sequence ID" value="SDF64669.1"/>
    <property type="molecule type" value="Genomic_DNA"/>
</dbReference>
<evidence type="ECO:0000256" key="4">
    <source>
        <dbReference type="ARBA" id="ARBA00022692"/>
    </source>
</evidence>
<evidence type="ECO:0000256" key="3">
    <source>
        <dbReference type="ARBA" id="ARBA00022475"/>
    </source>
</evidence>
<evidence type="ECO:0000256" key="5">
    <source>
        <dbReference type="ARBA" id="ARBA00022989"/>
    </source>
</evidence>